<accession>A0A8X7BXQ2</accession>
<keyword evidence="3" id="KW-1185">Reference proteome</keyword>
<dbReference type="AlphaFoldDB" id="A0A8X7BXQ2"/>
<dbReference type="EMBL" id="BMAV01006746">
    <property type="protein sequence ID" value="GFY48991.1"/>
    <property type="molecule type" value="Genomic_DNA"/>
</dbReference>
<dbReference type="Proteomes" id="UP000886998">
    <property type="component" value="Unassembled WGS sequence"/>
</dbReference>
<gene>
    <name evidence="2" type="ORF">TNIN_191331</name>
</gene>
<evidence type="ECO:0000313" key="2">
    <source>
        <dbReference type="EMBL" id="GFY48991.1"/>
    </source>
</evidence>
<feature type="region of interest" description="Disordered" evidence="1">
    <location>
        <begin position="19"/>
        <end position="99"/>
    </location>
</feature>
<sequence length="99" mass="12023">MMQLRRIKLIFLNGQWMKEKKNRKHVKSPVSSNFKRRSPLKEESDFKQFKRTAEERKQGEKEVLRQHREKQVEKTDVIREKTNEMKSEHGGTVIRKEND</sequence>
<organism evidence="2 3">
    <name type="scientific">Trichonephila inaurata madagascariensis</name>
    <dbReference type="NCBI Taxonomy" id="2747483"/>
    <lineage>
        <taxon>Eukaryota</taxon>
        <taxon>Metazoa</taxon>
        <taxon>Ecdysozoa</taxon>
        <taxon>Arthropoda</taxon>
        <taxon>Chelicerata</taxon>
        <taxon>Arachnida</taxon>
        <taxon>Araneae</taxon>
        <taxon>Araneomorphae</taxon>
        <taxon>Entelegynae</taxon>
        <taxon>Araneoidea</taxon>
        <taxon>Nephilidae</taxon>
        <taxon>Trichonephila</taxon>
        <taxon>Trichonephila inaurata</taxon>
    </lineage>
</organism>
<name>A0A8X7BXQ2_9ARAC</name>
<feature type="compositionally biased region" description="Basic and acidic residues" evidence="1">
    <location>
        <begin position="39"/>
        <end position="99"/>
    </location>
</feature>
<protein>
    <submittedName>
        <fullName evidence="2">Uncharacterized protein</fullName>
    </submittedName>
</protein>
<evidence type="ECO:0000313" key="3">
    <source>
        <dbReference type="Proteomes" id="UP000886998"/>
    </source>
</evidence>
<comment type="caution">
    <text evidence="2">The sequence shown here is derived from an EMBL/GenBank/DDBJ whole genome shotgun (WGS) entry which is preliminary data.</text>
</comment>
<reference evidence="2" key="1">
    <citation type="submission" date="2020-08" db="EMBL/GenBank/DDBJ databases">
        <title>Multicomponent nature underlies the extraordinary mechanical properties of spider dragline silk.</title>
        <authorList>
            <person name="Kono N."/>
            <person name="Nakamura H."/>
            <person name="Mori M."/>
            <person name="Yoshida Y."/>
            <person name="Ohtoshi R."/>
            <person name="Malay A.D."/>
            <person name="Moran D.A.P."/>
            <person name="Tomita M."/>
            <person name="Numata K."/>
            <person name="Arakawa K."/>
        </authorList>
    </citation>
    <scope>NUCLEOTIDE SEQUENCE</scope>
</reference>
<evidence type="ECO:0000256" key="1">
    <source>
        <dbReference type="SAM" id="MobiDB-lite"/>
    </source>
</evidence>
<proteinExistence type="predicted"/>